<dbReference type="InterPro" id="IPR000835">
    <property type="entry name" value="HTH_MarR-typ"/>
</dbReference>
<reference evidence="2" key="2">
    <citation type="submission" date="2020-09" db="EMBL/GenBank/DDBJ databases">
        <authorList>
            <person name="Sun Q."/>
            <person name="Ohkuma M."/>
        </authorList>
    </citation>
    <scope>NUCLEOTIDE SEQUENCE</scope>
    <source>
        <strain evidence="2">JCM 3276</strain>
    </source>
</reference>
<dbReference type="SUPFAM" id="SSF46785">
    <property type="entry name" value="Winged helix' DNA-binding domain"/>
    <property type="match status" value="1"/>
</dbReference>
<dbReference type="AlphaFoldDB" id="A0A918L6S9"/>
<dbReference type="SMART" id="SM00347">
    <property type="entry name" value="HTH_MARR"/>
    <property type="match status" value="1"/>
</dbReference>
<evidence type="ECO:0000259" key="1">
    <source>
        <dbReference type="SMART" id="SM00347"/>
    </source>
</evidence>
<dbReference type="InterPro" id="IPR036390">
    <property type="entry name" value="WH_DNA-bd_sf"/>
</dbReference>
<name>A0A918L6S9_9PSEU</name>
<comment type="caution">
    <text evidence="2">The sequence shown here is derived from an EMBL/GenBank/DDBJ whole genome shotgun (WGS) entry which is preliminary data.</text>
</comment>
<dbReference type="Gene3D" id="1.10.10.10">
    <property type="entry name" value="Winged helix-like DNA-binding domain superfamily/Winged helix DNA-binding domain"/>
    <property type="match status" value="1"/>
</dbReference>
<reference evidence="2" key="1">
    <citation type="journal article" date="2014" name="Int. J. Syst. Evol. Microbiol.">
        <title>Complete genome sequence of Corynebacterium casei LMG S-19264T (=DSM 44701T), isolated from a smear-ripened cheese.</title>
        <authorList>
            <consortium name="US DOE Joint Genome Institute (JGI-PGF)"/>
            <person name="Walter F."/>
            <person name="Albersmeier A."/>
            <person name="Kalinowski J."/>
            <person name="Ruckert C."/>
        </authorList>
    </citation>
    <scope>NUCLEOTIDE SEQUENCE</scope>
    <source>
        <strain evidence="2">JCM 3276</strain>
    </source>
</reference>
<keyword evidence="3" id="KW-1185">Reference proteome</keyword>
<accession>A0A918L6S9</accession>
<dbReference type="GO" id="GO:0003700">
    <property type="term" value="F:DNA-binding transcription factor activity"/>
    <property type="evidence" value="ECO:0007669"/>
    <property type="project" value="InterPro"/>
</dbReference>
<gene>
    <name evidence="2" type="ORF">GCM10010171_01040</name>
</gene>
<dbReference type="InterPro" id="IPR036388">
    <property type="entry name" value="WH-like_DNA-bd_sf"/>
</dbReference>
<evidence type="ECO:0000313" key="3">
    <source>
        <dbReference type="Proteomes" id="UP000660680"/>
    </source>
</evidence>
<dbReference type="EMBL" id="BMRB01000001">
    <property type="protein sequence ID" value="GGS13099.1"/>
    <property type="molecule type" value="Genomic_DNA"/>
</dbReference>
<dbReference type="RefSeq" id="WP_189208298.1">
    <property type="nucleotide sequence ID" value="NZ_BMRB01000001.1"/>
</dbReference>
<sequence length="132" mass="14708">MTTAQPLGYWIKRVDRALDSAFTDAGLDRRAWQVLNTLSRAPAPIADLDRVLAPFLTADDPTTRPHVDHLAARGWARITLDTATLTPEGHQAHQRLAEHVEAIRSRVVDCLAPEEHALLLRLLQRVAARIDP</sequence>
<organism evidence="2 3">
    <name type="scientific">Actinokineospora fastidiosa</name>
    <dbReference type="NCBI Taxonomy" id="1816"/>
    <lineage>
        <taxon>Bacteria</taxon>
        <taxon>Bacillati</taxon>
        <taxon>Actinomycetota</taxon>
        <taxon>Actinomycetes</taxon>
        <taxon>Pseudonocardiales</taxon>
        <taxon>Pseudonocardiaceae</taxon>
        <taxon>Actinokineospora</taxon>
    </lineage>
</organism>
<feature type="domain" description="HTH marR-type" evidence="1">
    <location>
        <begin position="20"/>
        <end position="116"/>
    </location>
</feature>
<evidence type="ECO:0000313" key="2">
    <source>
        <dbReference type="EMBL" id="GGS13099.1"/>
    </source>
</evidence>
<dbReference type="Proteomes" id="UP000660680">
    <property type="component" value="Unassembled WGS sequence"/>
</dbReference>
<protein>
    <recommendedName>
        <fullName evidence="1">HTH marR-type domain-containing protein</fullName>
    </recommendedName>
</protein>
<proteinExistence type="predicted"/>